<keyword evidence="14" id="KW-1133">Transmembrane helix</keyword>
<comment type="caution">
    <text evidence="17">The sequence shown here is derived from an EMBL/GenBank/DDBJ whole genome shotgun (WGS) entry which is preliminary data.</text>
</comment>
<evidence type="ECO:0000256" key="2">
    <source>
        <dbReference type="ARBA" id="ARBA00004370"/>
    </source>
</evidence>
<name>A0A3S1C7S7_9CYAN</name>
<dbReference type="Pfam" id="PF03707">
    <property type="entry name" value="MHYT"/>
    <property type="match status" value="3"/>
</dbReference>
<feature type="transmembrane region" description="Helical" evidence="14">
    <location>
        <begin position="109"/>
        <end position="128"/>
    </location>
</feature>
<evidence type="ECO:0000256" key="4">
    <source>
        <dbReference type="ARBA" id="ARBA00012438"/>
    </source>
</evidence>
<dbReference type="InterPro" id="IPR004358">
    <property type="entry name" value="Sig_transdc_His_kin-like_C"/>
</dbReference>
<evidence type="ECO:0000256" key="3">
    <source>
        <dbReference type="ARBA" id="ARBA00006402"/>
    </source>
</evidence>
<reference evidence="17" key="2">
    <citation type="journal article" date="2019" name="Genome Biol. Evol.">
        <title>Day and night: Metabolic profiles and evolutionary relationships of six axenic non-marine cyanobacteria.</title>
        <authorList>
            <person name="Will S.E."/>
            <person name="Henke P."/>
            <person name="Boedeker C."/>
            <person name="Huang S."/>
            <person name="Brinkmann H."/>
            <person name="Rohde M."/>
            <person name="Jarek M."/>
            <person name="Friedl T."/>
            <person name="Seufert S."/>
            <person name="Schumacher M."/>
            <person name="Overmann J."/>
            <person name="Neumann-Schaal M."/>
            <person name="Petersen J."/>
        </authorList>
    </citation>
    <scope>NUCLEOTIDE SEQUENCE [LARGE SCALE GENOMIC DNA]</scope>
    <source>
        <strain evidence="17">PCC 7102</strain>
    </source>
</reference>
<dbReference type="AlphaFoldDB" id="A0A3S1C7S7"/>
<feature type="domain" description="Histidine kinase" evidence="15">
    <location>
        <begin position="296"/>
        <end position="512"/>
    </location>
</feature>
<feature type="transmembrane region" description="Helical" evidence="14">
    <location>
        <begin position="181"/>
        <end position="202"/>
    </location>
</feature>
<feature type="transmembrane region" description="Helical" evidence="14">
    <location>
        <begin position="148"/>
        <end position="169"/>
    </location>
</feature>
<keyword evidence="11 14" id="KW-0472">Membrane</keyword>
<dbReference type="SUPFAM" id="SSF47384">
    <property type="entry name" value="Homodimeric domain of signal transducing histidine kinase"/>
    <property type="match status" value="1"/>
</dbReference>
<dbReference type="CDD" id="cd16922">
    <property type="entry name" value="HATPase_EvgS-ArcB-TorS-like"/>
    <property type="match status" value="1"/>
</dbReference>
<comment type="similarity">
    <text evidence="3">In the N-terminal section; belongs to the phytochrome family.</text>
</comment>
<comment type="subcellular location">
    <subcellularLocation>
        <location evidence="2">Membrane</location>
    </subcellularLocation>
</comment>
<dbReference type="InterPro" id="IPR005467">
    <property type="entry name" value="His_kinase_dom"/>
</dbReference>
<evidence type="ECO:0000259" key="15">
    <source>
        <dbReference type="PROSITE" id="PS50109"/>
    </source>
</evidence>
<dbReference type="Proteomes" id="UP000271624">
    <property type="component" value="Unassembled WGS sequence"/>
</dbReference>
<keyword evidence="10" id="KW-0902">Two-component regulatory system</keyword>
<evidence type="ECO:0000256" key="8">
    <source>
        <dbReference type="ARBA" id="ARBA00022777"/>
    </source>
</evidence>
<feature type="transmembrane region" description="Helical" evidence="14">
    <location>
        <begin position="80"/>
        <end position="102"/>
    </location>
</feature>
<dbReference type="SMART" id="SM00387">
    <property type="entry name" value="HATPase_c"/>
    <property type="match status" value="1"/>
</dbReference>
<dbReference type="GO" id="GO:0000155">
    <property type="term" value="F:phosphorelay sensor kinase activity"/>
    <property type="evidence" value="ECO:0007669"/>
    <property type="project" value="InterPro"/>
</dbReference>
<evidence type="ECO:0000256" key="14">
    <source>
        <dbReference type="PROSITE-ProRule" id="PRU00244"/>
    </source>
</evidence>
<evidence type="ECO:0000256" key="5">
    <source>
        <dbReference type="ARBA" id="ARBA00022553"/>
    </source>
</evidence>
<dbReference type="InterPro" id="IPR050736">
    <property type="entry name" value="Sensor_HK_Regulatory"/>
</dbReference>
<dbReference type="EMBL" id="RSCL01000029">
    <property type="protein sequence ID" value="RUS98472.1"/>
    <property type="molecule type" value="Genomic_DNA"/>
</dbReference>
<keyword evidence="5" id="KW-0597">Phosphoprotein</keyword>
<evidence type="ECO:0000313" key="17">
    <source>
        <dbReference type="EMBL" id="RUS98472.1"/>
    </source>
</evidence>
<keyword evidence="9" id="KW-0067">ATP-binding</keyword>
<dbReference type="Gene3D" id="3.30.565.10">
    <property type="entry name" value="Histidine kinase-like ATPase, C-terminal domain"/>
    <property type="match status" value="1"/>
</dbReference>
<dbReference type="Gene3D" id="1.10.287.130">
    <property type="match status" value="1"/>
</dbReference>
<dbReference type="InterPro" id="IPR036097">
    <property type="entry name" value="HisK_dim/P_sf"/>
</dbReference>
<dbReference type="PANTHER" id="PTHR43711">
    <property type="entry name" value="TWO-COMPONENT HISTIDINE KINASE"/>
    <property type="match status" value="1"/>
</dbReference>
<keyword evidence="7" id="KW-0547">Nucleotide-binding</keyword>
<dbReference type="FunFam" id="1.10.287.130:FF:000038">
    <property type="entry name" value="Sensory transduction histidine kinase"/>
    <property type="match status" value="1"/>
</dbReference>
<dbReference type="FunFam" id="3.30.565.10:FF:000010">
    <property type="entry name" value="Sensor histidine kinase RcsC"/>
    <property type="match status" value="1"/>
</dbReference>
<dbReference type="Pfam" id="PF02518">
    <property type="entry name" value="HATPase_c"/>
    <property type="match status" value="1"/>
</dbReference>
<keyword evidence="18" id="KW-1185">Reference proteome</keyword>
<organism evidence="17 18">
    <name type="scientific">Dulcicalothrix desertica PCC 7102</name>
    <dbReference type="NCBI Taxonomy" id="232991"/>
    <lineage>
        <taxon>Bacteria</taxon>
        <taxon>Bacillati</taxon>
        <taxon>Cyanobacteriota</taxon>
        <taxon>Cyanophyceae</taxon>
        <taxon>Nostocales</taxon>
        <taxon>Calotrichaceae</taxon>
        <taxon>Dulcicalothrix</taxon>
    </lineage>
</organism>
<dbReference type="SMART" id="SM00388">
    <property type="entry name" value="HisKA"/>
    <property type="match status" value="1"/>
</dbReference>
<keyword evidence="12" id="KW-0131">Cell cycle</keyword>
<dbReference type="InterPro" id="IPR003661">
    <property type="entry name" value="HisK_dim/P_dom"/>
</dbReference>
<dbReference type="Pfam" id="PF00512">
    <property type="entry name" value="HisKA"/>
    <property type="match status" value="1"/>
</dbReference>
<evidence type="ECO:0000256" key="12">
    <source>
        <dbReference type="ARBA" id="ARBA00023306"/>
    </source>
</evidence>
<keyword evidence="14" id="KW-0812">Transmembrane</keyword>
<protein>
    <recommendedName>
        <fullName evidence="13">Circadian input-output histidine kinase CikA</fullName>
        <ecNumber evidence="4">2.7.13.3</ecNumber>
    </recommendedName>
</protein>
<accession>A0A3S1C7S7</accession>
<dbReference type="SUPFAM" id="SSF55874">
    <property type="entry name" value="ATPase domain of HSP90 chaperone/DNA topoisomerase II/histidine kinase"/>
    <property type="match status" value="1"/>
</dbReference>
<dbReference type="GO" id="GO:0016020">
    <property type="term" value="C:membrane"/>
    <property type="evidence" value="ECO:0007669"/>
    <property type="project" value="UniProtKB-SubCell"/>
</dbReference>
<comment type="catalytic activity">
    <reaction evidence="1">
        <text>ATP + protein L-histidine = ADP + protein N-phospho-L-histidine.</text>
        <dbReference type="EC" id="2.7.13.3"/>
    </reaction>
</comment>
<sequence>MFEVGAVLTATFDVRLIILSVAIAIVGSCIALDISEQVFVASGRARVRWLLGGATTLGISIWVMHFTALLSYKLPIKVDYNYTIVMISMVVAIVGSGIGFFIVTRASTVGWLTLFAGSLFIGGAVIGMHFTAMSSLLVPAKESHDLKLFILSGVVAIAASFMGLWVTFYKQLRAPWNVQKVGSSLLMGIAICGMHYIAIAGIRYRTVKSLNVSELAPVDNTPLVIAISIAALIILTLAELSAFFGRRLSAEVAQTEVLRQSEEKLELLVKQRTAELETALEAAETANKAKTQFLANMNHELRTPLNGIIGFSSVLLEETVGALNDKQRQYINVIHECGYQQLNLINDLLDIAKIEAGREELEIVTLSVEEICHMCISVVREPATRRGLQLLLEISPDVTICNADERRLKQILLNLLSNAVKFTESGSVTLKVDREAEYIKFAVIDTGIGISPEEGEKLFQLFQQVGSKYRKRQGTGLGLVVSRNLARLHGGDIILKSEVGRGSCFTLLLPLL</sequence>
<reference evidence="17" key="1">
    <citation type="submission" date="2018-12" db="EMBL/GenBank/DDBJ databases">
        <authorList>
            <person name="Will S."/>
            <person name="Neumann-Schaal M."/>
            <person name="Henke P."/>
        </authorList>
    </citation>
    <scope>NUCLEOTIDE SEQUENCE</scope>
    <source>
        <strain evidence="17">PCC 7102</strain>
    </source>
</reference>
<evidence type="ECO:0000256" key="11">
    <source>
        <dbReference type="ARBA" id="ARBA00023136"/>
    </source>
</evidence>
<dbReference type="OrthoDB" id="459598at2"/>
<evidence type="ECO:0000256" key="13">
    <source>
        <dbReference type="ARBA" id="ARBA00074306"/>
    </source>
</evidence>
<feature type="transmembrane region" description="Helical" evidence="14">
    <location>
        <begin position="222"/>
        <end position="244"/>
    </location>
</feature>
<evidence type="ECO:0000256" key="7">
    <source>
        <dbReference type="ARBA" id="ARBA00022741"/>
    </source>
</evidence>
<dbReference type="CDD" id="cd00082">
    <property type="entry name" value="HisKA"/>
    <property type="match status" value="1"/>
</dbReference>
<dbReference type="PANTHER" id="PTHR43711:SF26">
    <property type="entry name" value="SENSOR HISTIDINE KINASE RCSC"/>
    <property type="match status" value="1"/>
</dbReference>
<dbReference type="InterPro" id="IPR005330">
    <property type="entry name" value="MHYT_dom"/>
</dbReference>
<evidence type="ECO:0000256" key="6">
    <source>
        <dbReference type="ARBA" id="ARBA00022679"/>
    </source>
</evidence>
<dbReference type="PRINTS" id="PR00344">
    <property type="entry name" value="BCTRLSENSOR"/>
</dbReference>
<feature type="domain" description="MHYT" evidence="16">
    <location>
        <begin position="12"/>
        <end position="205"/>
    </location>
</feature>
<evidence type="ECO:0000256" key="10">
    <source>
        <dbReference type="ARBA" id="ARBA00023012"/>
    </source>
</evidence>
<feature type="transmembrane region" description="Helical" evidence="14">
    <location>
        <begin position="47"/>
        <end position="68"/>
    </location>
</feature>
<dbReference type="GO" id="GO:0005524">
    <property type="term" value="F:ATP binding"/>
    <property type="evidence" value="ECO:0007669"/>
    <property type="project" value="UniProtKB-KW"/>
</dbReference>
<evidence type="ECO:0000259" key="16">
    <source>
        <dbReference type="PROSITE" id="PS50924"/>
    </source>
</evidence>
<gene>
    <name evidence="17" type="ORF">DSM106972_081010</name>
</gene>
<keyword evidence="8" id="KW-0418">Kinase</keyword>
<dbReference type="InterPro" id="IPR036890">
    <property type="entry name" value="HATPase_C_sf"/>
</dbReference>
<evidence type="ECO:0000256" key="9">
    <source>
        <dbReference type="ARBA" id="ARBA00022840"/>
    </source>
</evidence>
<dbReference type="PROSITE" id="PS50109">
    <property type="entry name" value="HIS_KIN"/>
    <property type="match status" value="1"/>
</dbReference>
<dbReference type="EC" id="2.7.13.3" evidence="4"/>
<dbReference type="RefSeq" id="WP_127086156.1">
    <property type="nucleotide sequence ID" value="NZ_RSCL01000029.1"/>
</dbReference>
<evidence type="ECO:0000256" key="1">
    <source>
        <dbReference type="ARBA" id="ARBA00000085"/>
    </source>
</evidence>
<keyword evidence="6" id="KW-0808">Transferase</keyword>
<proteinExistence type="inferred from homology"/>
<feature type="transmembrane region" description="Helical" evidence="14">
    <location>
        <begin position="16"/>
        <end position="35"/>
    </location>
</feature>
<dbReference type="PROSITE" id="PS50924">
    <property type="entry name" value="MHYT"/>
    <property type="match status" value="1"/>
</dbReference>
<dbReference type="InterPro" id="IPR003594">
    <property type="entry name" value="HATPase_dom"/>
</dbReference>
<evidence type="ECO:0000313" key="18">
    <source>
        <dbReference type="Proteomes" id="UP000271624"/>
    </source>
</evidence>